<keyword evidence="3 4" id="KW-0067">ATP-binding</keyword>
<evidence type="ECO:0000256" key="2">
    <source>
        <dbReference type="ARBA" id="ARBA00022741"/>
    </source>
</evidence>
<protein>
    <recommendedName>
        <fullName evidence="4">Corrinoid adenosyltransferase</fullName>
        <ecNumber evidence="4">2.5.1.17</ecNumber>
    </recommendedName>
    <alternativeName>
        <fullName evidence="4">Cob(II)alamin adenosyltransferase</fullName>
    </alternativeName>
    <alternativeName>
        <fullName evidence="4">Cob(II)yrinic acid a,c-diamide adenosyltransferase</fullName>
    </alternativeName>
    <alternativeName>
        <fullName evidence="4">Cobinamide/cobalamin adenosyltransferase</fullName>
    </alternativeName>
</protein>
<gene>
    <name evidence="6" type="ORF">JIN84_13050</name>
</gene>
<dbReference type="InterPro" id="IPR016030">
    <property type="entry name" value="CblAdoTrfase-like"/>
</dbReference>
<dbReference type="GO" id="GO:0005524">
    <property type="term" value="F:ATP binding"/>
    <property type="evidence" value="ECO:0007669"/>
    <property type="project" value="UniProtKB-UniRule"/>
</dbReference>
<dbReference type="InterPro" id="IPR036451">
    <property type="entry name" value="CblAdoTrfase-like_sf"/>
</dbReference>
<organism evidence="6 7">
    <name type="scientific">Luteolibacter yonseiensis</name>
    <dbReference type="NCBI Taxonomy" id="1144680"/>
    <lineage>
        <taxon>Bacteria</taxon>
        <taxon>Pseudomonadati</taxon>
        <taxon>Verrucomicrobiota</taxon>
        <taxon>Verrucomicrobiia</taxon>
        <taxon>Verrucomicrobiales</taxon>
        <taxon>Verrucomicrobiaceae</taxon>
        <taxon>Luteolibacter</taxon>
    </lineage>
</organism>
<evidence type="ECO:0000256" key="4">
    <source>
        <dbReference type="RuleBase" id="RU366026"/>
    </source>
</evidence>
<dbReference type="Pfam" id="PF01923">
    <property type="entry name" value="Cob_adeno_trans"/>
    <property type="match status" value="1"/>
</dbReference>
<dbReference type="Gene3D" id="1.20.1200.10">
    <property type="entry name" value="Cobalamin adenosyltransferase-like"/>
    <property type="match status" value="1"/>
</dbReference>
<dbReference type="PANTHER" id="PTHR12213">
    <property type="entry name" value="CORRINOID ADENOSYLTRANSFERASE"/>
    <property type="match status" value="1"/>
</dbReference>
<comment type="similarity">
    <text evidence="4">Belongs to the Cob(I)alamin adenosyltransferase family.</text>
</comment>
<evidence type="ECO:0000259" key="5">
    <source>
        <dbReference type="Pfam" id="PF01923"/>
    </source>
</evidence>
<evidence type="ECO:0000256" key="1">
    <source>
        <dbReference type="ARBA" id="ARBA00022679"/>
    </source>
</evidence>
<comment type="catalytic activity">
    <reaction evidence="4">
        <text>2 cob(II)alamin + reduced [electron-transfer flavoprotein] + 2 ATP = 2 adenosylcob(III)alamin + 2 triphosphate + oxidized [electron-transfer flavoprotein] + 3 H(+)</text>
        <dbReference type="Rhea" id="RHEA:28671"/>
        <dbReference type="Rhea" id="RHEA-COMP:10685"/>
        <dbReference type="Rhea" id="RHEA-COMP:10686"/>
        <dbReference type="ChEBI" id="CHEBI:15378"/>
        <dbReference type="ChEBI" id="CHEBI:16304"/>
        <dbReference type="ChEBI" id="CHEBI:18036"/>
        <dbReference type="ChEBI" id="CHEBI:18408"/>
        <dbReference type="ChEBI" id="CHEBI:30616"/>
        <dbReference type="ChEBI" id="CHEBI:57692"/>
        <dbReference type="ChEBI" id="CHEBI:58307"/>
        <dbReference type="EC" id="2.5.1.17"/>
    </reaction>
</comment>
<reference evidence="6" key="1">
    <citation type="submission" date="2021-01" db="EMBL/GenBank/DDBJ databases">
        <title>Modified the classification status of verrucomicrobia.</title>
        <authorList>
            <person name="Feng X."/>
        </authorList>
    </citation>
    <scope>NUCLEOTIDE SEQUENCE</scope>
    <source>
        <strain evidence="6">JCM 18052</strain>
    </source>
</reference>
<keyword evidence="4" id="KW-0169">Cobalamin biosynthesis</keyword>
<accession>A0A934VC28</accession>
<name>A0A934VC28_9BACT</name>
<dbReference type="SUPFAM" id="SSF89028">
    <property type="entry name" value="Cobalamin adenosyltransferase-like"/>
    <property type="match status" value="1"/>
</dbReference>
<dbReference type="EC" id="2.5.1.17" evidence="4"/>
<evidence type="ECO:0000313" key="7">
    <source>
        <dbReference type="Proteomes" id="UP000600139"/>
    </source>
</evidence>
<dbReference type="Proteomes" id="UP000600139">
    <property type="component" value="Unassembled WGS sequence"/>
</dbReference>
<sequence>MSIITGRGDSGSTDLLFGKRIAKTSLRIEALGNVDELNAALGLARAASHDESWIELIDRLQSLLIGLMGQLAHLPEDEARYLEKKYAAIADADLTWITAEAHRYEAQGIRFTGWAIPGAEGSMARAGLDFARAVARRAERGVLALHESGEPVPEVVRLFFNRLSDLLWILARAGND</sequence>
<comment type="pathway">
    <text evidence="4">Cofactor biosynthesis; adenosylcobalamin biosynthesis; adenosylcobalamin from cob(II)yrinate a,c-diamide: step 2/7.</text>
</comment>
<keyword evidence="1 4" id="KW-0808">Transferase</keyword>
<proteinExistence type="inferred from homology"/>
<comment type="catalytic activity">
    <reaction evidence="4">
        <text>2 cob(II)yrinate a,c diamide + reduced [electron-transfer flavoprotein] + 2 ATP = 2 adenosylcob(III)yrinate a,c-diamide + 2 triphosphate + oxidized [electron-transfer flavoprotein] + 3 H(+)</text>
        <dbReference type="Rhea" id="RHEA:11528"/>
        <dbReference type="Rhea" id="RHEA-COMP:10685"/>
        <dbReference type="Rhea" id="RHEA-COMP:10686"/>
        <dbReference type="ChEBI" id="CHEBI:15378"/>
        <dbReference type="ChEBI" id="CHEBI:18036"/>
        <dbReference type="ChEBI" id="CHEBI:30616"/>
        <dbReference type="ChEBI" id="CHEBI:57692"/>
        <dbReference type="ChEBI" id="CHEBI:58307"/>
        <dbReference type="ChEBI" id="CHEBI:58503"/>
        <dbReference type="ChEBI" id="CHEBI:58537"/>
        <dbReference type="EC" id="2.5.1.17"/>
    </reaction>
</comment>
<dbReference type="PANTHER" id="PTHR12213:SF0">
    <property type="entry name" value="CORRINOID ADENOSYLTRANSFERASE MMAB"/>
    <property type="match status" value="1"/>
</dbReference>
<comment type="caution">
    <text evidence="6">The sequence shown here is derived from an EMBL/GenBank/DDBJ whole genome shotgun (WGS) entry which is preliminary data.</text>
</comment>
<evidence type="ECO:0000256" key="3">
    <source>
        <dbReference type="ARBA" id="ARBA00022840"/>
    </source>
</evidence>
<dbReference type="NCBIfam" id="TIGR00636">
    <property type="entry name" value="PduO_Nterm"/>
    <property type="match status" value="1"/>
</dbReference>
<keyword evidence="7" id="KW-1185">Reference proteome</keyword>
<dbReference type="EMBL" id="JAENIK010000011">
    <property type="protein sequence ID" value="MBK1816546.1"/>
    <property type="molecule type" value="Genomic_DNA"/>
</dbReference>
<feature type="domain" description="Cobalamin adenosyltransferase-like" evidence="5">
    <location>
        <begin position="3"/>
        <end position="173"/>
    </location>
</feature>
<dbReference type="RefSeq" id="WP_200351479.1">
    <property type="nucleotide sequence ID" value="NZ_BAABHZ010000006.1"/>
</dbReference>
<evidence type="ECO:0000313" key="6">
    <source>
        <dbReference type="EMBL" id="MBK1816546.1"/>
    </source>
</evidence>
<keyword evidence="2 4" id="KW-0547">Nucleotide-binding</keyword>
<dbReference type="AlphaFoldDB" id="A0A934VC28"/>
<dbReference type="GO" id="GO:0008817">
    <property type="term" value="F:corrinoid adenosyltransferase activity"/>
    <property type="evidence" value="ECO:0007669"/>
    <property type="project" value="UniProtKB-UniRule"/>
</dbReference>
<dbReference type="InterPro" id="IPR029499">
    <property type="entry name" value="PduO-typ"/>
</dbReference>
<dbReference type="GO" id="GO:0009236">
    <property type="term" value="P:cobalamin biosynthetic process"/>
    <property type="evidence" value="ECO:0007669"/>
    <property type="project" value="UniProtKB-UniRule"/>
</dbReference>